<dbReference type="PROSITE" id="PS50112">
    <property type="entry name" value="PAS"/>
    <property type="match status" value="1"/>
</dbReference>
<gene>
    <name evidence="12" type="ORF">SE18_09985</name>
</gene>
<feature type="domain" description="PAC" evidence="11">
    <location>
        <begin position="619"/>
        <end position="672"/>
    </location>
</feature>
<dbReference type="InterPro" id="IPR003594">
    <property type="entry name" value="HATPase_dom"/>
</dbReference>
<dbReference type="PROSITE" id="PS50109">
    <property type="entry name" value="HIS_KIN"/>
    <property type="match status" value="1"/>
</dbReference>
<dbReference type="SMART" id="SM00387">
    <property type="entry name" value="HATPase_c"/>
    <property type="match status" value="1"/>
</dbReference>
<evidence type="ECO:0000259" key="11">
    <source>
        <dbReference type="PROSITE" id="PS50113"/>
    </source>
</evidence>
<evidence type="ECO:0000256" key="6">
    <source>
        <dbReference type="ARBA" id="ARBA00022777"/>
    </source>
</evidence>
<dbReference type="InterPro" id="IPR005467">
    <property type="entry name" value="His_kinase_dom"/>
</dbReference>
<evidence type="ECO:0000256" key="8">
    <source>
        <dbReference type="ARBA" id="ARBA00023026"/>
    </source>
</evidence>
<evidence type="ECO:0000256" key="1">
    <source>
        <dbReference type="ARBA" id="ARBA00000085"/>
    </source>
</evidence>
<dbReference type="EC" id="2.7.13.3" evidence="2"/>
<dbReference type="Pfam" id="PF02518">
    <property type="entry name" value="HATPase_c"/>
    <property type="match status" value="1"/>
</dbReference>
<dbReference type="Gene3D" id="3.30.450.20">
    <property type="entry name" value="PAS domain"/>
    <property type="match status" value="2"/>
</dbReference>
<dbReference type="Gene3D" id="3.30.565.10">
    <property type="entry name" value="Histidine kinase-like ATPase, C-terminal domain"/>
    <property type="match status" value="1"/>
</dbReference>
<dbReference type="InterPro" id="IPR036890">
    <property type="entry name" value="HATPase_C_sf"/>
</dbReference>
<keyword evidence="7" id="KW-0067">ATP-binding</keyword>
<dbReference type="InterPro" id="IPR000700">
    <property type="entry name" value="PAS-assoc_C"/>
</dbReference>
<dbReference type="EMBL" id="LGKP01000015">
    <property type="protein sequence ID" value="KPL88975.1"/>
    <property type="molecule type" value="Genomic_DNA"/>
</dbReference>
<evidence type="ECO:0000256" key="3">
    <source>
        <dbReference type="ARBA" id="ARBA00022553"/>
    </source>
</evidence>
<dbReference type="SUPFAM" id="SSF55781">
    <property type="entry name" value="GAF domain-like"/>
    <property type="match status" value="1"/>
</dbReference>
<accession>A0A0P6YHM1</accession>
<dbReference type="CDD" id="cd00130">
    <property type="entry name" value="PAS"/>
    <property type="match status" value="1"/>
</dbReference>
<dbReference type="NCBIfam" id="TIGR00229">
    <property type="entry name" value="sensory_box"/>
    <property type="match status" value="1"/>
</dbReference>
<keyword evidence="4" id="KW-0808">Transferase</keyword>
<dbReference type="RefSeq" id="WP_054534297.1">
    <property type="nucleotide sequence ID" value="NZ_LGKP01000015.1"/>
</dbReference>
<dbReference type="PANTHER" id="PTHR41523:SF8">
    <property type="entry name" value="ETHYLENE RESPONSE SENSOR PROTEIN"/>
    <property type="match status" value="1"/>
</dbReference>
<dbReference type="SUPFAM" id="SSF55874">
    <property type="entry name" value="ATPase domain of HSP90 chaperone/DNA topoisomerase II/histidine kinase"/>
    <property type="match status" value="1"/>
</dbReference>
<dbReference type="GO" id="GO:0005524">
    <property type="term" value="F:ATP binding"/>
    <property type="evidence" value="ECO:0007669"/>
    <property type="project" value="UniProtKB-KW"/>
</dbReference>
<keyword evidence="5" id="KW-0547">Nucleotide-binding</keyword>
<evidence type="ECO:0000259" key="9">
    <source>
        <dbReference type="PROSITE" id="PS50109"/>
    </source>
</evidence>
<feature type="domain" description="PAS" evidence="10">
    <location>
        <begin position="540"/>
        <end position="614"/>
    </location>
</feature>
<comment type="caution">
    <text evidence="12">The sequence shown here is derived from an EMBL/GenBank/DDBJ whole genome shotgun (WGS) entry which is preliminary data.</text>
</comment>
<dbReference type="Gene3D" id="3.30.450.40">
    <property type="match status" value="1"/>
</dbReference>
<evidence type="ECO:0000256" key="2">
    <source>
        <dbReference type="ARBA" id="ARBA00012438"/>
    </source>
</evidence>
<dbReference type="OrthoDB" id="9767435at2"/>
<dbReference type="InterPro" id="IPR000014">
    <property type="entry name" value="PAS"/>
</dbReference>
<dbReference type="InterPro" id="IPR029016">
    <property type="entry name" value="GAF-like_dom_sf"/>
</dbReference>
<organism evidence="12 13">
    <name type="scientific">Herpetosiphon geysericola</name>
    <dbReference type="NCBI Taxonomy" id="70996"/>
    <lineage>
        <taxon>Bacteria</taxon>
        <taxon>Bacillati</taxon>
        <taxon>Chloroflexota</taxon>
        <taxon>Chloroflexia</taxon>
        <taxon>Herpetosiphonales</taxon>
        <taxon>Herpetosiphonaceae</taxon>
        <taxon>Herpetosiphon</taxon>
    </lineage>
</organism>
<dbReference type="AlphaFoldDB" id="A0A0P6YHM1"/>
<evidence type="ECO:0000313" key="13">
    <source>
        <dbReference type="Proteomes" id="UP000050277"/>
    </source>
</evidence>
<evidence type="ECO:0000256" key="7">
    <source>
        <dbReference type="ARBA" id="ARBA00022840"/>
    </source>
</evidence>
<evidence type="ECO:0000259" key="10">
    <source>
        <dbReference type="PROSITE" id="PS50112"/>
    </source>
</evidence>
<sequence>MGFLQQSDSNPLPTLPIEQQATAWNNALTQFVSWIANESLACESLVSYFKPWLSNLTSWLLFLPTDPKTLLQSFVIGQHELYQVVPQSIRLAWLETHYFNAAHALQTPQRLANPAEAGLLLPPSTAPIWLIPLQAYGRLWGIVLLEVAEASPPRQHPLYTMLAQAIANLSLHLDARYAREYEVQAYQRMHMMSASSHILAHTGLNLDRMLLALSKHLCEHFSDGCMLQILSMGETSHIQQEMFYHQQADYRTQLYRMSAEWANHLAADSLRNQVLISNQALALNIYEHQTILQASEFQSLLGTYQLNSVLIVGLYWNDHPVGVLTLLRTHINLPFMQEDLDIARDIGTRFVEALEQTRLYTELHEQEQALMLMVRRLEEQVEERTNALSTTNVQLNRELDRRRNTEKALVESQALLRSFYESTPVMMGVVEITPEADLVLLAANTMTIKQWCLAANYCEMTMSELGIPRSDIDRWIQFFQRSRTKGQPEHFDYADPFDSTIMYKATLSPVVTSSPIDQRFCFVLDDITESRNLQQSLEESKRLVEQINNSIPCIVYMYDVRINQVTYINRSLSSMLGYEIDEMVGMEEMDLRSLIHPDDLIEIDAYLPSLYNSKPGTIIQNRFRIKHRDGQWHWIVSYDTVFESDETGYATSVLSALQDVTELYLHREQLQASLQEKMVLLQEIHHRVKNNLQIVSSLLNLQARQISDVSTRDRFLESQSRIHAMALVHEQLYRSSDLRSIDLAEYIKHLVQFFRRSHTNRPTISVQVMLEPITLNTDTTIQIGLIINELLTNSFKHAFIARASGTIWLKGTSNQQHVELEIGDDGIGLPADRATSNSMGLELVYALIRQLGATIQQLSTSGTVFKLTIPYK</sequence>
<dbReference type="PROSITE" id="PS50113">
    <property type="entry name" value="PAC"/>
    <property type="match status" value="1"/>
</dbReference>
<dbReference type="PANTHER" id="PTHR41523">
    <property type="entry name" value="TWO-COMPONENT SYSTEM SENSOR PROTEIN"/>
    <property type="match status" value="1"/>
</dbReference>
<name>A0A0P6YHM1_9CHLR</name>
<dbReference type="InterPro" id="IPR011495">
    <property type="entry name" value="Sig_transdc_His_kin_sub2_dim/P"/>
</dbReference>
<keyword evidence="13" id="KW-1185">Reference proteome</keyword>
<comment type="catalytic activity">
    <reaction evidence="1">
        <text>ATP + protein L-histidine = ADP + protein N-phospho-L-histidine.</text>
        <dbReference type="EC" id="2.7.13.3"/>
    </reaction>
</comment>
<dbReference type="GO" id="GO:0004673">
    <property type="term" value="F:protein histidine kinase activity"/>
    <property type="evidence" value="ECO:0007669"/>
    <property type="project" value="UniProtKB-EC"/>
</dbReference>
<dbReference type="STRING" id="70996.SE18_09985"/>
<reference evidence="12 13" key="1">
    <citation type="submission" date="2015-07" db="EMBL/GenBank/DDBJ databases">
        <title>Whole genome sequence of Herpetosiphon geysericola DSM 7119.</title>
        <authorList>
            <person name="Hemp J."/>
            <person name="Ward L.M."/>
            <person name="Pace L.A."/>
            <person name="Fischer W.W."/>
        </authorList>
    </citation>
    <scope>NUCLEOTIDE SEQUENCE [LARGE SCALE GENOMIC DNA]</scope>
    <source>
        <strain evidence="12 13">DSM 7119</strain>
    </source>
</reference>
<evidence type="ECO:0000256" key="4">
    <source>
        <dbReference type="ARBA" id="ARBA00022679"/>
    </source>
</evidence>
<evidence type="ECO:0000313" key="12">
    <source>
        <dbReference type="EMBL" id="KPL88975.1"/>
    </source>
</evidence>
<dbReference type="Proteomes" id="UP000050277">
    <property type="component" value="Unassembled WGS sequence"/>
</dbReference>
<dbReference type="Pfam" id="PF07568">
    <property type="entry name" value="HisKA_2"/>
    <property type="match status" value="1"/>
</dbReference>
<keyword evidence="8" id="KW-0843">Virulence</keyword>
<dbReference type="Pfam" id="PF08447">
    <property type="entry name" value="PAS_3"/>
    <property type="match status" value="1"/>
</dbReference>
<dbReference type="SMART" id="SM00091">
    <property type="entry name" value="PAS"/>
    <property type="match status" value="1"/>
</dbReference>
<dbReference type="SUPFAM" id="SSF55785">
    <property type="entry name" value="PYP-like sensor domain (PAS domain)"/>
    <property type="match status" value="2"/>
</dbReference>
<proteinExistence type="predicted"/>
<keyword evidence="3" id="KW-0597">Phosphoprotein</keyword>
<feature type="domain" description="Histidine kinase" evidence="9">
    <location>
        <begin position="683"/>
        <end position="872"/>
    </location>
</feature>
<evidence type="ECO:0000256" key="5">
    <source>
        <dbReference type="ARBA" id="ARBA00022741"/>
    </source>
</evidence>
<dbReference type="InterPro" id="IPR035965">
    <property type="entry name" value="PAS-like_dom_sf"/>
</dbReference>
<keyword evidence="6" id="KW-0418">Kinase</keyword>
<dbReference type="InterPro" id="IPR013655">
    <property type="entry name" value="PAS_fold_3"/>
</dbReference>
<protein>
    <recommendedName>
        <fullName evidence="2">histidine kinase</fullName>
        <ecNumber evidence="2">2.7.13.3</ecNumber>
    </recommendedName>
</protein>